<organism evidence="2 3">
    <name type="scientific">Pseudomonas monteilii</name>
    <dbReference type="NCBI Taxonomy" id="76759"/>
    <lineage>
        <taxon>Bacteria</taxon>
        <taxon>Pseudomonadati</taxon>
        <taxon>Pseudomonadota</taxon>
        <taxon>Gammaproteobacteria</taxon>
        <taxon>Pseudomonadales</taxon>
        <taxon>Pseudomonadaceae</taxon>
        <taxon>Pseudomonas</taxon>
    </lineage>
</organism>
<dbReference type="SUPFAM" id="SSF48452">
    <property type="entry name" value="TPR-like"/>
    <property type="match status" value="1"/>
</dbReference>
<evidence type="ECO:0000256" key="1">
    <source>
        <dbReference type="PROSITE-ProRule" id="PRU00339"/>
    </source>
</evidence>
<dbReference type="AlphaFoldDB" id="A0A7W2QPA7"/>
<comment type="caution">
    <text evidence="2">The sequence shown here is derived from an EMBL/GenBank/DDBJ whole genome shotgun (WGS) entry which is preliminary data.</text>
</comment>
<gene>
    <name evidence="2" type="ORF">F9Z43_22740</name>
</gene>
<dbReference type="Pfam" id="PF13174">
    <property type="entry name" value="TPR_6"/>
    <property type="match status" value="1"/>
</dbReference>
<sequence length="346" mass="37690">MNSLSAPAASSTEVNGHFDYILDDRAFGWAFAPAHPQKRLTIEIIANGEVVAQGLAQQFREDLQTAGIGDGCYMFDLQLSHELFDGQVHSLTARVADTGSILGGEPVAFGPERREPSYPQIPRALGLGMLAELMNQANYSRFAGNLRNFAQAYRLASRLQETGEVAEAQTAWATINGALGENPLSYCKLGECLMLQGNAGEALDAFRVAAGCDLRLHWAHLGMANSLFALGQFEQAEEALQVAIALQPQDTALAKRLKYMQDHGLPQRVDLLLGQQQREAAIALLKSFLLKRPDSTQACALLGDLLCEPSDNTLPGMTQLHELRKAQCILEALLDDVETRLDEAIE</sequence>
<dbReference type="Gene3D" id="1.25.40.10">
    <property type="entry name" value="Tetratricopeptide repeat domain"/>
    <property type="match status" value="1"/>
</dbReference>
<dbReference type="PROSITE" id="PS50005">
    <property type="entry name" value="TPR"/>
    <property type="match status" value="1"/>
</dbReference>
<dbReference type="InterPro" id="IPR011990">
    <property type="entry name" value="TPR-like_helical_dom_sf"/>
</dbReference>
<feature type="repeat" description="TPR" evidence="1">
    <location>
        <begin position="217"/>
        <end position="250"/>
    </location>
</feature>
<name>A0A7W2QPA7_9PSED</name>
<dbReference type="Proteomes" id="UP000440965">
    <property type="component" value="Unassembled WGS sequence"/>
</dbReference>
<reference evidence="2 3" key="1">
    <citation type="submission" date="2019-10" db="EMBL/GenBank/DDBJ databases">
        <title>XDR Pseudomonas monteilii producing IMP-16 from LCR.</title>
        <authorList>
            <person name="Ballaben A."/>
            <person name="Doi Y."/>
        </authorList>
    </citation>
    <scope>NUCLEOTIDE SEQUENCE [LARGE SCALE GENOMIC DNA]</scope>
    <source>
        <strain evidence="2 3">597/14</strain>
    </source>
</reference>
<dbReference type="EMBL" id="WEIK01000025">
    <property type="protein sequence ID" value="MVF52065.1"/>
    <property type="molecule type" value="Genomic_DNA"/>
</dbReference>
<dbReference type="SMART" id="SM00028">
    <property type="entry name" value="TPR"/>
    <property type="match status" value="2"/>
</dbReference>
<accession>A0A7W2QPA7</accession>
<protein>
    <submittedName>
        <fullName evidence="2">Tetratricopeptide repeat protein</fullName>
    </submittedName>
</protein>
<evidence type="ECO:0000313" key="2">
    <source>
        <dbReference type="EMBL" id="MVF52065.1"/>
    </source>
</evidence>
<proteinExistence type="predicted"/>
<evidence type="ECO:0000313" key="3">
    <source>
        <dbReference type="Proteomes" id="UP000440965"/>
    </source>
</evidence>
<keyword evidence="1" id="KW-0802">TPR repeat</keyword>
<dbReference type="InterPro" id="IPR019734">
    <property type="entry name" value="TPR_rpt"/>
</dbReference>
<dbReference type="Pfam" id="PF13432">
    <property type="entry name" value="TPR_16"/>
    <property type="match status" value="1"/>
</dbReference>